<feature type="chain" id="PRO_5042467971" evidence="1">
    <location>
        <begin position="17"/>
        <end position="129"/>
    </location>
</feature>
<keyword evidence="2" id="KW-1185">Reference proteome</keyword>
<evidence type="ECO:0000313" key="2">
    <source>
        <dbReference type="Proteomes" id="UP000694920"/>
    </source>
</evidence>
<organism evidence="2 3">
    <name type="scientific">Cephus cinctus</name>
    <name type="common">Wheat stem sawfly</name>
    <dbReference type="NCBI Taxonomy" id="211228"/>
    <lineage>
        <taxon>Eukaryota</taxon>
        <taxon>Metazoa</taxon>
        <taxon>Ecdysozoa</taxon>
        <taxon>Arthropoda</taxon>
        <taxon>Hexapoda</taxon>
        <taxon>Insecta</taxon>
        <taxon>Pterygota</taxon>
        <taxon>Neoptera</taxon>
        <taxon>Endopterygota</taxon>
        <taxon>Hymenoptera</taxon>
        <taxon>Cephoidea</taxon>
        <taxon>Cephidae</taxon>
        <taxon>Cephus</taxon>
    </lineage>
</organism>
<dbReference type="RefSeq" id="XP_015587550.1">
    <property type="nucleotide sequence ID" value="XM_015732064.2"/>
</dbReference>
<name>A0AAJ7BJE5_CEPCN</name>
<sequence>MKCIVIMAVLVMGAMALPPLPHSANKLREGYRSEAFVNFVKKLDRSKRQIFGFNNGPEYDDYPSFGRPFGHRQFGLGNPYQGGLGFDRDESYSDAHSYNIGVNLPFGSIGLSASDAHAHSDHFGLHGKK</sequence>
<dbReference type="GeneID" id="107264141"/>
<accession>A0AAJ7BJE5</accession>
<reference evidence="3" key="1">
    <citation type="submission" date="2025-08" db="UniProtKB">
        <authorList>
            <consortium name="RefSeq"/>
        </authorList>
    </citation>
    <scope>IDENTIFICATION</scope>
</reference>
<gene>
    <name evidence="3" type="primary">LOC107264141</name>
</gene>
<dbReference type="Proteomes" id="UP000694920">
    <property type="component" value="Unplaced"/>
</dbReference>
<dbReference type="KEGG" id="ccin:107264141"/>
<evidence type="ECO:0000313" key="3">
    <source>
        <dbReference type="RefSeq" id="XP_015587550.1"/>
    </source>
</evidence>
<protein>
    <submittedName>
        <fullName evidence="3">Uncharacterized protein LOC107264141</fullName>
    </submittedName>
</protein>
<feature type="signal peptide" evidence="1">
    <location>
        <begin position="1"/>
        <end position="16"/>
    </location>
</feature>
<keyword evidence="1" id="KW-0732">Signal</keyword>
<proteinExistence type="predicted"/>
<dbReference type="AlphaFoldDB" id="A0AAJ7BJE5"/>
<evidence type="ECO:0000256" key="1">
    <source>
        <dbReference type="SAM" id="SignalP"/>
    </source>
</evidence>